<keyword evidence="5" id="KW-1185">Reference proteome</keyword>
<dbReference type="AlphaFoldDB" id="A0A8J2HTH6"/>
<dbReference type="GO" id="GO:0008270">
    <property type="term" value="F:zinc ion binding"/>
    <property type="evidence" value="ECO:0007669"/>
    <property type="project" value="UniProtKB-KW"/>
</dbReference>
<feature type="domain" description="C2H2-type" evidence="3">
    <location>
        <begin position="141"/>
        <end position="171"/>
    </location>
</feature>
<organism evidence="4 5">
    <name type="scientific">Alternaria atra</name>
    <dbReference type="NCBI Taxonomy" id="119953"/>
    <lineage>
        <taxon>Eukaryota</taxon>
        <taxon>Fungi</taxon>
        <taxon>Dikarya</taxon>
        <taxon>Ascomycota</taxon>
        <taxon>Pezizomycotina</taxon>
        <taxon>Dothideomycetes</taxon>
        <taxon>Pleosporomycetidae</taxon>
        <taxon>Pleosporales</taxon>
        <taxon>Pleosporineae</taxon>
        <taxon>Pleosporaceae</taxon>
        <taxon>Alternaria</taxon>
        <taxon>Alternaria sect. Ulocladioides</taxon>
    </lineage>
</organism>
<feature type="compositionally biased region" description="Polar residues" evidence="2">
    <location>
        <begin position="17"/>
        <end position="26"/>
    </location>
</feature>
<evidence type="ECO:0000256" key="1">
    <source>
        <dbReference type="PROSITE-ProRule" id="PRU00042"/>
    </source>
</evidence>
<dbReference type="InterPro" id="IPR013087">
    <property type="entry name" value="Znf_C2H2_type"/>
</dbReference>
<proteinExistence type="predicted"/>
<dbReference type="SMART" id="SM00355">
    <property type="entry name" value="ZnF_C2H2"/>
    <property type="match status" value="2"/>
</dbReference>
<dbReference type="RefSeq" id="XP_043164584.1">
    <property type="nucleotide sequence ID" value="XM_043308649.1"/>
</dbReference>
<feature type="region of interest" description="Disordered" evidence="2">
    <location>
        <begin position="158"/>
        <end position="232"/>
    </location>
</feature>
<keyword evidence="1" id="KW-0479">Metal-binding</keyword>
<comment type="caution">
    <text evidence="4">The sequence shown here is derived from an EMBL/GenBank/DDBJ whole genome shotgun (WGS) entry which is preliminary data.</text>
</comment>
<dbReference type="Gene3D" id="3.30.160.60">
    <property type="entry name" value="Classic Zinc Finger"/>
    <property type="match status" value="1"/>
</dbReference>
<evidence type="ECO:0000259" key="3">
    <source>
        <dbReference type="PROSITE" id="PS50157"/>
    </source>
</evidence>
<evidence type="ECO:0000313" key="5">
    <source>
        <dbReference type="Proteomes" id="UP000676310"/>
    </source>
</evidence>
<feature type="compositionally biased region" description="Low complexity" evidence="2">
    <location>
        <begin position="308"/>
        <end position="327"/>
    </location>
</feature>
<feature type="region of interest" description="Disordered" evidence="2">
    <location>
        <begin position="1"/>
        <end position="26"/>
    </location>
</feature>
<protein>
    <recommendedName>
        <fullName evidence="3">C2H2-type domain-containing protein</fullName>
    </recommendedName>
</protein>
<dbReference type="PROSITE" id="PS00028">
    <property type="entry name" value="ZINC_FINGER_C2H2_1"/>
    <property type="match status" value="1"/>
</dbReference>
<gene>
    <name evidence="4" type="ORF">ALTATR162_LOCUS1054</name>
</gene>
<dbReference type="OrthoDB" id="3940153at2759"/>
<dbReference type="GeneID" id="67010712"/>
<dbReference type="Proteomes" id="UP000676310">
    <property type="component" value="Unassembled WGS sequence"/>
</dbReference>
<feature type="region of interest" description="Disordered" evidence="2">
    <location>
        <begin position="304"/>
        <end position="379"/>
    </location>
</feature>
<dbReference type="PROSITE" id="PS50157">
    <property type="entry name" value="ZINC_FINGER_C2H2_2"/>
    <property type="match status" value="1"/>
</dbReference>
<feature type="compositionally biased region" description="Basic residues" evidence="2">
    <location>
        <begin position="158"/>
        <end position="168"/>
    </location>
</feature>
<evidence type="ECO:0000256" key="2">
    <source>
        <dbReference type="SAM" id="MobiDB-lite"/>
    </source>
</evidence>
<dbReference type="EMBL" id="CAJRGZ010000015">
    <property type="protein sequence ID" value="CAG5141986.1"/>
    <property type="molecule type" value="Genomic_DNA"/>
</dbReference>
<feature type="compositionally biased region" description="Polar residues" evidence="2">
    <location>
        <begin position="358"/>
        <end position="375"/>
    </location>
</feature>
<reference evidence="4" key="1">
    <citation type="submission" date="2021-05" db="EMBL/GenBank/DDBJ databases">
        <authorList>
            <person name="Stam R."/>
        </authorList>
    </citation>
    <scope>NUCLEOTIDE SEQUENCE</scope>
    <source>
        <strain evidence="4">CS162</strain>
    </source>
</reference>
<feature type="compositionally biased region" description="Polar residues" evidence="2">
    <location>
        <begin position="179"/>
        <end position="189"/>
    </location>
</feature>
<sequence length="429" mass="46983">MSTLIFPNNDVRPASARRSSVGSSPISTDVVLQHNTSSRPAPWSQVNTRLEYDVRAEELPQELHAHLANAEPDLCEADTHVLNRCTSLLLAPSIPSPIPSSSTADVARCGQCPVVFTGAYRRGNLGRHIRQKHALVRGIKYRCTVAGCDKAFARKDAKLKHARKHHPGLHSEPVRRKQGNQATAASSPRNAGGDSTPRRRSDNIPVRINRRSGSRAAGTRTHMAHATEPAGSRDQTFQRINYINQTVGAAVLAYHPAYSFFQFGQHNDSPNNISHQENRPSPQHLHLPLADWIYGHPSPPAAASGYHSSMGMSTQSSSQDFDTTPSSYFHSIHTESTSVQGIDDPMLRSPPASPNPYHPTSLQSGASSNPTSQNIPPVEETVPEDYSQVIPGSDTSIDLFHIDPVLYQQSLEWSYSLDEELRGQDLGNN</sequence>
<keyword evidence="1" id="KW-0863">Zinc-finger</keyword>
<evidence type="ECO:0000313" key="4">
    <source>
        <dbReference type="EMBL" id="CAG5141986.1"/>
    </source>
</evidence>
<keyword evidence="1" id="KW-0862">Zinc</keyword>
<name>A0A8J2HTH6_9PLEO</name>
<accession>A0A8J2HTH6</accession>